<dbReference type="RefSeq" id="WP_243012294.1">
    <property type="nucleotide sequence ID" value="NZ_JALGAR010000003.1"/>
</dbReference>
<keyword evidence="1" id="KW-1133">Transmembrane helix</keyword>
<proteinExistence type="predicted"/>
<feature type="transmembrane region" description="Helical" evidence="1">
    <location>
        <begin position="68"/>
        <end position="90"/>
    </location>
</feature>
<sequence>MTGTRQQAPRGTVKWVLAAAGAVLVHFLASVALVFELVGNAYAFAASIPGGGEVSSKDELVKLGSSPAFGIASIAGVGILGFIVTLTLLASPATRRWAWVAPLASIAVGVLVVEFATAAFQPPLPDVGG</sequence>
<evidence type="ECO:0000256" key="1">
    <source>
        <dbReference type="SAM" id="Phobius"/>
    </source>
</evidence>
<evidence type="ECO:0000313" key="3">
    <source>
        <dbReference type="Proteomes" id="UP001165341"/>
    </source>
</evidence>
<dbReference type="EMBL" id="JALGAR010000003">
    <property type="protein sequence ID" value="MCI4658590.1"/>
    <property type="molecule type" value="Genomic_DNA"/>
</dbReference>
<keyword evidence="1" id="KW-0812">Transmembrane</keyword>
<dbReference type="Proteomes" id="UP001165341">
    <property type="component" value="Unassembled WGS sequence"/>
</dbReference>
<protein>
    <submittedName>
        <fullName evidence="2">Uncharacterized protein</fullName>
    </submittedName>
</protein>
<feature type="transmembrane region" description="Helical" evidence="1">
    <location>
        <begin position="12"/>
        <end position="35"/>
    </location>
</feature>
<accession>A0AA41QWI8</accession>
<keyword evidence="3" id="KW-1185">Reference proteome</keyword>
<feature type="transmembrane region" description="Helical" evidence="1">
    <location>
        <begin position="97"/>
        <end position="120"/>
    </location>
</feature>
<comment type="caution">
    <text evidence="2">The sequence shown here is derived from an EMBL/GenBank/DDBJ whole genome shotgun (WGS) entry which is preliminary data.</text>
</comment>
<keyword evidence="1" id="KW-0472">Membrane</keyword>
<dbReference type="AlphaFoldDB" id="A0AA41QWI8"/>
<organism evidence="2 3">
    <name type="scientific">Cryobacterium zhongshanensis</name>
    <dbReference type="NCBI Taxonomy" id="2928153"/>
    <lineage>
        <taxon>Bacteria</taxon>
        <taxon>Bacillati</taxon>
        <taxon>Actinomycetota</taxon>
        <taxon>Actinomycetes</taxon>
        <taxon>Micrococcales</taxon>
        <taxon>Microbacteriaceae</taxon>
        <taxon>Cryobacterium</taxon>
    </lineage>
</organism>
<reference evidence="2" key="1">
    <citation type="submission" date="2022-03" db="EMBL/GenBank/DDBJ databases">
        <title>Cryobacterium sp. nov. strain ZS14-85, isolated from Antarctic soil.</title>
        <authorList>
            <person name="Li J."/>
            <person name="Niu G."/>
        </authorList>
    </citation>
    <scope>NUCLEOTIDE SEQUENCE</scope>
    <source>
        <strain evidence="2">ZS14-85</strain>
    </source>
</reference>
<name>A0AA41QWI8_9MICO</name>
<gene>
    <name evidence="2" type="ORF">MQH31_12315</name>
</gene>
<evidence type="ECO:0000313" key="2">
    <source>
        <dbReference type="EMBL" id="MCI4658590.1"/>
    </source>
</evidence>